<comment type="caution">
    <text evidence="5">The sequence shown here is derived from an EMBL/GenBank/DDBJ whole genome shotgun (WGS) entry which is preliminary data.</text>
</comment>
<dbReference type="InterPro" id="IPR027417">
    <property type="entry name" value="P-loop_NTPase"/>
</dbReference>
<dbReference type="InterPro" id="IPR031157">
    <property type="entry name" value="G_TR_CS"/>
</dbReference>
<evidence type="ECO:0000256" key="1">
    <source>
        <dbReference type="ARBA" id="ARBA00022741"/>
    </source>
</evidence>
<comment type="catalytic activity">
    <reaction evidence="3">
        <text>GTP + H2O = GDP + phosphate + H(+)</text>
        <dbReference type="Rhea" id="RHEA:19669"/>
        <dbReference type="ChEBI" id="CHEBI:15377"/>
        <dbReference type="ChEBI" id="CHEBI:15378"/>
        <dbReference type="ChEBI" id="CHEBI:37565"/>
        <dbReference type="ChEBI" id="CHEBI:43474"/>
        <dbReference type="ChEBI" id="CHEBI:58189"/>
    </reaction>
</comment>
<name>A0A841K5V8_9HYPH</name>
<keyword evidence="2 3" id="KW-0342">GTP-binding</keyword>
<dbReference type="PANTHER" id="PTHR42908">
    <property type="entry name" value="TRANSLATION ELONGATION FACTOR-RELATED"/>
    <property type="match status" value="1"/>
</dbReference>
<dbReference type="AlphaFoldDB" id="A0A841K5V8"/>
<dbReference type="InterPro" id="IPR047041">
    <property type="entry name" value="BipA_GTP-bd_dom"/>
</dbReference>
<dbReference type="GO" id="GO:0000049">
    <property type="term" value="F:tRNA binding"/>
    <property type="evidence" value="ECO:0007669"/>
    <property type="project" value="UniProtKB-KW"/>
</dbReference>
<evidence type="ECO:0000256" key="2">
    <source>
        <dbReference type="ARBA" id="ARBA00023134"/>
    </source>
</evidence>
<evidence type="ECO:0000313" key="6">
    <source>
        <dbReference type="Proteomes" id="UP000588017"/>
    </source>
</evidence>
<keyword evidence="3" id="KW-0690">Ribosome biogenesis</keyword>
<organism evidence="5 6">
    <name type="scientific">Chelatococcus composti</name>
    <dbReference type="NCBI Taxonomy" id="1743235"/>
    <lineage>
        <taxon>Bacteria</taxon>
        <taxon>Pseudomonadati</taxon>
        <taxon>Pseudomonadota</taxon>
        <taxon>Alphaproteobacteria</taxon>
        <taxon>Hyphomicrobiales</taxon>
        <taxon>Chelatococcaceae</taxon>
        <taxon>Chelatococcus</taxon>
    </lineage>
</organism>
<dbReference type="InterPro" id="IPR035647">
    <property type="entry name" value="EFG_III/V"/>
</dbReference>
<dbReference type="PANTHER" id="PTHR42908:SF8">
    <property type="entry name" value="TR-TYPE G DOMAIN-CONTAINING PROTEIN"/>
    <property type="match status" value="1"/>
</dbReference>
<comment type="subcellular location">
    <subcellularLocation>
        <location evidence="3">Cytoplasm</location>
    </subcellularLocation>
    <text evidence="3">Binds to ribosomes.</text>
</comment>
<dbReference type="InterPro" id="IPR035651">
    <property type="entry name" value="BipA_V"/>
</dbReference>
<keyword evidence="3" id="KW-0963">Cytoplasm</keyword>
<dbReference type="SUPFAM" id="SSF52540">
    <property type="entry name" value="P-loop containing nucleoside triphosphate hydrolases"/>
    <property type="match status" value="1"/>
</dbReference>
<comment type="subunit">
    <text evidence="3">Monomer.</text>
</comment>
<dbReference type="Gene3D" id="3.30.70.240">
    <property type="match status" value="1"/>
</dbReference>
<dbReference type="SUPFAM" id="SSF54980">
    <property type="entry name" value="EF-G C-terminal domain-like"/>
    <property type="match status" value="2"/>
</dbReference>
<dbReference type="GO" id="GO:0005525">
    <property type="term" value="F:GTP binding"/>
    <property type="evidence" value="ECO:0007669"/>
    <property type="project" value="UniProtKB-UniRule"/>
</dbReference>
<dbReference type="FunFam" id="3.40.50.300:FF:000055">
    <property type="entry name" value="GTP-binding protein TypA"/>
    <property type="match status" value="1"/>
</dbReference>
<dbReference type="GO" id="GO:0043022">
    <property type="term" value="F:ribosome binding"/>
    <property type="evidence" value="ECO:0007669"/>
    <property type="project" value="UniProtKB-UniRule"/>
</dbReference>
<feature type="domain" description="Tr-type G" evidence="4">
    <location>
        <begin position="1"/>
        <end position="197"/>
    </location>
</feature>
<proteinExistence type="inferred from homology"/>
<dbReference type="Gene3D" id="3.30.70.870">
    <property type="entry name" value="Elongation Factor G (Translational Gtpase), domain 3"/>
    <property type="match status" value="1"/>
</dbReference>
<dbReference type="GO" id="GO:0000027">
    <property type="term" value="P:ribosomal large subunit assembly"/>
    <property type="evidence" value="ECO:0007669"/>
    <property type="project" value="UniProtKB-UniRule"/>
</dbReference>
<dbReference type="Proteomes" id="UP000588017">
    <property type="component" value="Unassembled WGS sequence"/>
</dbReference>
<dbReference type="Pfam" id="PF03144">
    <property type="entry name" value="GTP_EFTU_D2"/>
    <property type="match status" value="1"/>
</dbReference>
<dbReference type="InterPro" id="IPR042116">
    <property type="entry name" value="TypA/BipA_C"/>
</dbReference>
<sequence length="609" mass="67111">MQLRNIAIIAHVDHGKTTLVDKLLAQSGAFRENQRVAERVMDSNDLEKERGITILAKATSVVWKDTRINIVDTPGHADFGGEVERILNMVDGAIVLVDAAEGPMPQTKFVVGKALKIGLRPIVAINKVDRPDARPQEVINEVFDLFAALDATDEQLDFPILYGSGRDGWMATSPEGPKENGLAPLFDLVLDHVPPPKVEEGPFRMLGTILEANPFLGRIVTGRITAGQVRPNQAVKVLDRDGKVIEQGRVSKILAFRGIERQPIEVGEAGDIVSIAGLEKGTVADTFCAPEVDTPLPAQPIDPPTVTMTFLVNDSPLAGTEGDKVTSRMIRDRLFKEAEGNVTLKIEESPDKDSFFVSGRGELQLAILIETMRREGFELAVSRPRVVFKKDEATGATLEPIEEVVIDVDEEHSGVVVQKMSERKADMIEMRPSGGNRLRLVFHAPTRGLIGYQSELMTDTRGTAIMNRLFHSYAPYKGEIPGRRNGVLISNDAGEAVAYALWNLEDRGPMMIEPGCKVYQGMIVGEHTRDNDLEVNVLKGKKLTNIRTTSKDEAVRLTPPIRMTLERALAWIQDDELVEVTPKSIRLRKILLDPNDRKRAERAKEAAAG</sequence>
<evidence type="ECO:0000256" key="3">
    <source>
        <dbReference type="HAMAP-Rule" id="MF_00849"/>
    </source>
</evidence>
<dbReference type="InterPro" id="IPR047043">
    <property type="entry name" value="BipA_III"/>
</dbReference>
<dbReference type="EMBL" id="JACHEH010000002">
    <property type="protein sequence ID" value="MBB6167420.1"/>
    <property type="molecule type" value="Genomic_DNA"/>
</dbReference>
<dbReference type="CDD" id="cd03691">
    <property type="entry name" value="BipA_TypA_II"/>
    <property type="match status" value="1"/>
</dbReference>
<dbReference type="PROSITE" id="PS00301">
    <property type="entry name" value="G_TR_1"/>
    <property type="match status" value="1"/>
</dbReference>
<dbReference type="FunFam" id="3.30.70.240:FF:000002">
    <property type="entry name" value="GTP-binding protein TypA"/>
    <property type="match status" value="1"/>
</dbReference>
<dbReference type="NCBIfam" id="TIGR00231">
    <property type="entry name" value="small_GTP"/>
    <property type="match status" value="1"/>
</dbReference>
<evidence type="ECO:0000259" key="4">
    <source>
        <dbReference type="PROSITE" id="PS51722"/>
    </source>
</evidence>
<keyword evidence="3" id="KW-0694">RNA-binding</keyword>
<comment type="function">
    <text evidence="3">A 50S ribosomal subunit assembly protein with GTPase activity, required for 50S subunit assembly at low temperatures, may also play a role in translation. Binds GTP and analogs. Binds the 70S ribosome between the 30S and 50S subunits, in a similar position as ribosome-bound EF-G; it contacts a number of ribosomal proteins, both rRNAs and the A-site tRNA.</text>
</comment>
<keyword evidence="1 3" id="KW-0547">Nucleotide-binding</keyword>
<dbReference type="InterPro" id="IPR000640">
    <property type="entry name" value="EFG_V-like"/>
</dbReference>
<dbReference type="InterPro" id="IPR048876">
    <property type="entry name" value="BipA_C"/>
</dbReference>
<dbReference type="FunFam" id="3.30.70.870:FF:000003">
    <property type="entry name" value="GTP-binding protein TypA"/>
    <property type="match status" value="1"/>
</dbReference>
<dbReference type="Pfam" id="PF00679">
    <property type="entry name" value="EFG_C"/>
    <property type="match status" value="1"/>
</dbReference>
<dbReference type="HAMAP" id="MF_00849">
    <property type="entry name" value="BipA"/>
    <property type="match status" value="1"/>
</dbReference>
<dbReference type="GO" id="GO:0005829">
    <property type="term" value="C:cytosol"/>
    <property type="evidence" value="ECO:0007669"/>
    <property type="project" value="TreeGrafter"/>
</dbReference>
<dbReference type="InterPro" id="IPR004161">
    <property type="entry name" value="EFTu-like_2"/>
</dbReference>
<evidence type="ECO:0000313" key="5">
    <source>
        <dbReference type="EMBL" id="MBB6167420.1"/>
    </source>
</evidence>
<dbReference type="Gene3D" id="3.40.50.300">
    <property type="entry name" value="P-loop containing nucleotide triphosphate hydrolases"/>
    <property type="match status" value="1"/>
</dbReference>
<keyword evidence="3" id="KW-0378">Hydrolase</keyword>
<feature type="binding site" evidence="3">
    <location>
        <begin position="13"/>
        <end position="18"/>
    </location>
    <ligand>
        <name>GTP</name>
        <dbReference type="ChEBI" id="CHEBI:37565"/>
    </ligand>
</feature>
<dbReference type="Gene3D" id="2.40.50.250">
    <property type="entry name" value="bipa protein"/>
    <property type="match status" value="1"/>
</dbReference>
<dbReference type="InterPro" id="IPR000795">
    <property type="entry name" value="T_Tr_GTP-bd_dom"/>
</dbReference>
<keyword evidence="3" id="KW-0699">rRNA-binding</keyword>
<gene>
    <name evidence="3" type="primary">bipA</name>
    <name evidence="5" type="ORF">HNQ73_001038</name>
</gene>
<dbReference type="GO" id="GO:1990904">
    <property type="term" value="C:ribonucleoprotein complex"/>
    <property type="evidence" value="ECO:0007669"/>
    <property type="project" value="TreeGrafter"/>
</dbReference>
<dbReference type="InterPro" id="IPR005225">
    <property type="entry name" value="Small_GTP-bd"/>
</dbReference>
<dbReference type="NCBIfam" id="TIGR01394">
    <property type="entry name" value="TypA_BipA"/>
    <property type="match status" value="1"/>
</dbReference>
<dbReference type="Pfam" id="PF21018">
    <property type="entry name" value="BipA_C"/>
    <property type="match status" value="1"/>
</dbReference>
<dbReference type="RefSeq" id="WP_183332923.1">
    <property type="nucleotide sequence ID" value="NZ_BMHX01000002.1"/>
</dbReference>
<dbReference type="GO" id="GO:0003924">
    <property type="term" value="F:GTPase activity"/>
    <property type="evidence" value="ECO:0007669"/>
    <property type="project" value="UniProtKB-UniRule"/>
</dbReference>
<dbReference type="CDD" id="cd16263">
    <property type="entry name" value="BipA_III"/>
    <property type="match status" value="1"/>
</dbReference>
<protein>
    <recommendedName>
        <fullName evidence="3">Large ribosomal subunit assembly factor BipA</fullName>
        <ecNumber evidence="3">3.6.5.-</ecNumber>
    </recommendedName>
    <alternativeName>
        <fullName evidence="3">GTP-binding protein BipA</fullName>
    </alternativeName>
</protein>
<reference evidence="5 6" key="1">
    <citation type="submission" date="2020-08" db="EMBL/GenBank/DDBJ databases">
        <title>Genomic Encyclopedia of Type Strains, Phase IV (KMG-IV): sequencing the most valuable type-strain genomes for metagenomic binning, comparative biology and taxonomic classification.</title>
        <authorList>
            <person name="Goeker M."/>
        </authorList>
    </citation>
    <scope>NUCLEOTIDE SEQUENCE [LARGE SCALE GENOMIC DNA]</scope>
    <source>
        <strain evidence="5 6">DSM 101465</strain>
    </source>
</reference>
<dbReference type="InterPro" id="IPR009000">
    <property type="entry name" value="Transl_B-barrel_sf"/>
</dbReference>
<dbReference type="SUPFAM" id="SSF50447">
    <property type="entry name" value="Translation proteins"/>
    <property type="match status" value="1"/>
</dbReference>
<dbReference type="FunFam" id="2.40.50.250:FF:000001">
    <property type="entry name" value="GTP-binding protein TypA"/>
    <property type="match status" value="1"/>
</dbReference>
<dbReference type="EC" id="3.6.5.-" evidence="3"/>
<dbReference type="GO" id="GO:0019843">
    <property type="term" value="F:rRNA binding"/>
    <property type="evidence" value="ECO:0007669"/>
    <property type="project" value="UniProtKB-KW"/>
</dbReference>
<dbReference type="CDD" id="cd01891">
    <property type="entry name" value="TypA_BipA"/>
    <property type="match status" value="1"/>
</dbReference>
<dbReference type="PRINTS" id="PR00315">
    <property type="entry name" value="ELONGATNFCT"/>
</dbReference>
<feature type="binding site" evidence="3">
    <location>
        <begin position="126"/>
        <end position="129"/>
    </location>
    <ligand>
        <name>GTP</name>
        <dbReference type="ChEBI" id="CHEBI:37565"/>
    </ligand>
</feature>
<keyword evidence="6" id="KW-1185">Reference proteome</keyword>
<keyword evidence="3" id="KW-0820">tRNA-binding</keyword>
<accession>A0A841K5V8</accession>
<dbReference type="CDD" id="cd03710">
    <property type="entry name" value="BipA_TypA_C"/>
    <property type="match status" value="1"/>
</dbReference>
<dbReference type="PROSITE" id="PS51722">
    <property type="entry name" value="G_TR_2"/>
    <property type="match status" value="1"/>
</dbReference>
<dbReference type="GO" id="GO:0097216">
    <property type="term" value="F:guanosine tetraphosphate binding"/>
    <property type="evidence" value="ECO:0007669"/>
    <property type="project" value="UniProtKB-ARBA"/>
</dbReference>
<dbReference type="Pfam" id="PF00009">
    <property type="entry name" value="GTP_EFTU"/>
    <property type="match status" value="1"/>
</dbReference>
<dbReference type="InterPro" id="IPR047042">
    <property type="entry name" value="BipA_II"/>
</dbReference>
<dbReference type="InterPro" id="IPR006298">
    <property type="entry name" value="BipA"/>
</dbReference>
<dbReference type="Gene3D" id="2.40.30.10">
    <property type="entry name" value="Translation factors"/>
    <property type="match status" value="1"/>
</dbReference>
<comment type="similarity">
    <text evidence="3">Belongs to the TRAFAC class translation factor GTPase superfamily. Classic translation factor GTPase family. BipA subfamily.</text>
</comment>